<dbReference type="OrthoDB" id="120207at2"/>
<keyword evidence="1" id="KW-0472">Membrane</keyword>
<dbReference type="NCBIfam" id="TIGR02532">
    <property type="entry name" value="IV_pilin_GFxxxE"/>
    <property type="match status" value="1"/>
</dbReference>
<gene>
    <name evidence="2" type="ORF">HNQ77_000279</name>
</gene>
<dbReference type="AlphaFoldDB" id="A0A841JTP9"/>
<dbReference type="InterPro" id="IPR045584">
    <property type="entry name" value="Pilin-like"/>
</dbReference>
<dbReference type="EMBL" id="JACHEK010000001">
    <property type="protein sequence ID" value="MBB6142341.1"/>
    <property type="molecule type" value="Genomic_DNA"/>
</dbReference>
<feature type="transmembrane region" description="Helical" evidence="1">
    <location>
        <begin position="27"/>
        <end position="49"/>
    </location>
</feature>
<dbReference type="Pfam" id="PF07963">
    <property type="entry name" value="N_methyl"/>
    <property type="match status" value="1"/>
</dbReference>
<comment type="caution">
    <text evidence="2">The sequence shown here is derived from an EMBL/GenBank/DDBJ whole genome shotgun (WGS) entry which is preliminary data.</text>
</comment>
<keyword evidence="3" id="KW-1185">Reference proteome</keyword>
<accession>A0A841JTP9</accession>
<keyword evidence="1" id="KW-1133">Transmembrane helix</keyword>
<evidence type="ECO:0000256" key="1">
    <source>
        <dbReference type="SAM" id="Phobius"/>
    </source>
</evidence>
<dbReference type="SUPFAM" id="SSF54523">
    <property type="entry name" value="Pili subunits"/>
    <property type="match status" value="1"/>
</dbReference>
<dbReference type="InterPro" id="IPR012902">
    <property type="entry name" value="N_methyl_site"/>
</dbReference>
<reference evidence="2 3" key="1">
    <citation type="submission" date="2020-08" db="EMBL/GenBank/DDBJ databases">
        <title>Genomic Encyclopedia of Type Strains, Phase IV (KMG-IV): sequencing the most valuable type-strain genomes for metagenomic binning, comparative biology and taxonomic classification.</title>
        <authorList>
            <person name="Goeker M."/>
        </authorList>
    </citation>
    <scope>NUCLEOTIDE SEQUENCE [LARGE SCALE GENOMIC DNA]</scope>
    <source>
        <strain evidence="2 3">DSM 103733</strain>
    </source>
</reference>
<evidence type="ECO:0000313" key="2">
    <source>
        <dbReference type="EMBL" id="MBB6142341.1"/>
    </source>
</evidence>
<proteinExistence type="predicted"/>
<sequence>MKLSIARSLVSKEARSRQNSGRYLSEAGFTLMELLIVISIMLILMLIAIPNFAGMKMQANETSAIQSLRAIYESQIQFQTTYPANGFACSLQALGGDSKAGPPNPQSAQLLQGDLAGGQKSGYTFNIVNCTKVTVNNQDMYTGYEVTAVPQAVGKTGHNGFCIDQQGEVRKDATGGTNCTVALQ</sequence>
<dbReference type="RefSeq" id="WP_082125158.1">
    <property type="nucleotide sequence ID" value="NZ_JACHEK010000001.1"/>
</dbReference>
<dbReference type="Gene3D" id="3.30.700.10">
    <property type="entry name" value="Glycoprotein, Type 4 Pilin"/>
    <property type="match status" value="1"/>
</dbReference>
<organism evidence="2 3">
    <name type="scientific">Silvibacterium bohemicum</name>
    <dbReference type="NCBI Taxonomy" id="1577686"/>
    <lineage>
        <taxon>Bacteria</taxon>
        <taxon>Pseudomonadati</taxon>
        <taxon>Acidobacteriota</taxon>
        <taxon>Terriglobia</taxon>
        <taxon>Terriglobales</taxon>
        <taxon>Acidobacteriaceae</taxon>
        <taxon>Silvibacterium</taxon>
    </lineage>
</organism>
<dbReference type="Proteomes" id="UP000538666">
    <property type="component" value="Unassembled WGS sequence"/>
</dbReference>
<protein>
    <submittedName>
        <fullName evidence="2">Type IV pilus assembly protein PilA</fullName>
    </submittedName>
</protein>
<name>A0A841JTP9_9BACT</name>
<evidence type="ECO:0000313" key="3">
    <source>
        <dbReference type="Proteomes" id="UP000538666"/>
    </source>
</evidence>
<keyword evidence="1" id="KW-0812">Transmembrane</keyword>